<keyword evidence="5" id="KW-1185">Reference proteome</keyword>
<dbReference type="PROSITE" id="PS50022">
    <property type="entry name" value="FA58C_3"/>
    <property type="match status" value="1"/>
</dbReference>
<feature type="domain" description="F5/8 type C" evidence="3">
    <location>
        <begin position="843"/>
        <end position="984"/>
    </location>
</feature>
<dbReference type="Gene3D" id="1.50.10.10">
    <property type="match status" value="1"/>
</dbReference>
<accession>A0A1H5X5M6</accession>
<dbReference type="PROSITE" id="PS51318">
    <property type="entry name" value="TAT"/>
    <property type="match status" value="1"/>
</dbReference>
<dbReference type="PANTHER" id="PTHR31084">
    <property type="entry name" value="ALPHA-L-FUCOSIDASE 2"/>
    <property type="match status" value="1"/>
</dbReference>
<sequence length="984" mass="104975">MSRFSRRGFLQIAGGAAATGALPLVAADPAAAAAPDRSGGHHEPGPRPGDAGPRSAVSTSWTENWESGFVTGNGNLGAVLYGKPEAPVLLVNHSKLYTSQYSPQQRTIAETAAFVPQIRQLIADQGYAAMLDWSFEQSKEHGLAPDEAIDYHPGLFLTCAITGADQAADHRRTENFENGEITTTWQGSAGAFTTKAFASRADNVVVFLISGPGKGALDATLSLGPVGTDLITAGPAQGADWIGFHNLYAPGNGGYDGVVRIATTGGTATTAAGPDGAGTITVTGADQALVLVRIDRWRPPQTGGVAALAAAVAKLPTDYAKLLRPHAAVHGELFSRVSVDFGGGADRALTTDVLLARAARDRVMPPALLEKVYDASRYVILSASGDLPPNLQGVWNGSWAPPWHSDYSADANLQLAVDSLVSGAMPELMAGFFSLVESGVPSWREGATKLAGCRGILYPARMQDQGTYFQQNHDWQWFNQVSIAGWLGHYFYDYYRYTGDLDFLRERALPYLKDCALFYEDWWTSDADGTLRSTPSFSYECAFADNATIDFAVAKEVLTNLIEGCRLLGVEHEGVARWTALLARFPAYMVNTAQTTGGTPPPNWLMDGGVPAVADGTLKEFIGANMLEFPPHRHLSSLYPLFVSNELSPEATPDLWTAAGKQYDKKIRSVTESESHYRMQASLCAARLGRGDDIWNFLTLMAANNVFHTSLVPSHYDDLNVFNVDASGGIPAVLHNALVFSAPGRLDLLPALPGALPAGAIHGILARGRITVTSLAWDYPAGTVHARLDSAVRQSVELSVPPGLADVTLTLDGRARPIGPLGTAGRRGLRVTLPKGASDIGITFTPVTPPTPSHLLSFGAAATASSTRTTDGDVGPEKTVDSDSTTRWTSDYADDQWLQLDLGAVHDLTEVKLNWETATAKDFAVDVSADGHTWTTIANVTGNSAAGWMDFPGLAVSGRYVRLDLTTRATSYGFSLWDVEVYGS</sequence>
<dbReference type="GO" id="GO:0004560">
    <property type="term" value="F:alpha-L-fucosidase activity"/>
    <property type="evidence" value="ECO:0007669"/>
    <property type="project" value="TreeGrafter"/>
</dbReference>
<reference evidence="4 5" key="1">
    <citation type="submission" date="2016-10" db="EMBL/GenBank/DDBJ databases">
        <authorList>
            <person name="de Groot N.N."/>
        </authorList>
    </citation>
    <scope>NUCLEOTIDE SEQUENCE [LARGE SCALE GENOMIC DNA]</scope>
    <source>
        <strain evidence="4 5">CGMCC 4.2023</strain>
    </source>
</reference>
<evidence type="ECO:0000256" key="2">
    <source>
        <dbReference type="SAM" id="SignalP"/>
    </source>
</evidence>
<dbReference type="SUPFAM" id="SSF49785">
    <property type="entry name" value="Galactose-binding domain-like"/>
    <property type="match status" value="1"/>
</dbReference>
<dbReference type="AlphaFoldDB" id="A0A1H5X5M6"/>
<dbReference type="InterPro" id="IPR008928">
    <property type="entry name" value="6-hairpin_glycosidase_sf"/>
</dbReference>
<dbReference type="Gene3D" id="2.70.98.50">
    <property type="entry name" value="putative glycoside hydrolase family protein from bacillus halodurans"/>
    <property type="match status" value="1"/>
</dbReference>
<feature type="region of interest" description="Disordered" evidence="1">
    <location>
        <begin position="32"/>
        <end position="58"/>
    </location>
</feature>
<dbReference type="Gene3D" id="2.60.40.1180">
    <property type="entry name" value="Golgi alpha-mannosidase II"/>
    <property type="match status" value="1"/>
</dbReference>
<dbReference type="InterPro" id="IPR008979">
    <property type="entry name" value="Galactose-bd-like_sf"/>
</dbReference>
<dbReference type="InterPro" id="IPR027414">
    <property type="entry name" value="GH95_N_dom"/>
</dbReference>
<dbReference type="PANTHER" id="PTHR31084:SF0">
    <property type="entry name" value="ALPHA-L-FUCOSIDASE 2"/>
    <property type="match status" value="1"/>
</dbReference>
<dbReference type="InterPro" id="IPR054363">
    <property type="entry name" value="GH95_cat"/>
</dbReference>
<protein>
    <submittedName>
        <fullName evidence="4">F5/8 type C domain-containing protein</fullName>
    </submittedName>
</protein>
<evidence type="ECO:0000313" key="5">
    <source>
        <dbReference type="Proteomes" id="UP000236754"/>
    </source>
</evidence>
<dbReference type="InterPro" id="IPR006311">
    <property type="entry name" value="TAT_signal"/>
</dbReference>
<proteinExistence type="predicted"/>
<dbReference type="GO" id="GO:0005975">
    <property type="term" value="P:carbohydrate metabolic process"/>
    <property type="evidence" value="ECO:0007669"/>
    <property type="project" value="InterPro"/>
</dbReference>
<dbReference type="InterPro" id="IPR012341">
    <property type="entry name" value="6hp_glycosidase-like_sf"/>
</dbReference>
<dbReference type="Pfam" id="PF00754">
    <property type="entry name" value="F5_F8_type_C"/>
    <property type="match status" value="1"/>
</dbReference>
<feature type="signal peptide" evidence="2">
    <location>
        <begin position="1"/>
        <end position="26"/>
    </location>
</feature>
<dbReference type="EMBL" id="FNVU01000003">
    <property type="protein sequence ID" value="SEG06697.1"/>
    <property type="molecule type" value="Genomic_DNA"/>
</dbReference>
<dbReference type="InterPro" id="IPR013780">
    <property type="entry name" value="Glyco_hydro_b"/>
</dbReference>
<evidence type="ECO:0000256" key="1">
    <source>
        <dbReference type="SAM" id="MobiDB-lite"/>
    </source>
</evidence>
<keyword evidence="2" id="KW-0732">Signal</keyword>
<dbReference type="Pfam" id="PF22124">
    <property type="entry name" value="Glyco_hydro_95_cat"/>
    <property type="match status" value="2"/>
</dbReference>
<evidence type="ECO:0000313" key="4">
    <source>
        <dbReference type="EMBL" id="SEG06697.1"/>
    </source>
</evidence>
<dbReference type="Proteomes" id="UP000236754">
    <property type="component" value="Unassembled WGS sequence"/>
</dbReference>
<name>A0A1H5X5M6_9ACTN</name>
<feature type="region of interest" description="Disordered" evidence="1">
    <location>
        <begin position="866"/>
        <end position="886"/>
    </location>
</feature>
<evidence type="ECO:0000259" key="3">
    <source>
        <dbReference type="PROSITE" id="PS50022"/>
    </source>
</evidence>
<dbReference type="InterPro" id="IPR000421">
    <property type="entry name" value="FA58C"/>
</dbReference>
<dbReference type="RefSeq" id="WP_103884876.1">
    <property type="nucleotide sequence ID" value="NZ_FNVU01000003.1"/>
</dbReference>
<dbReference type="SUPFAM" id="SSF48208">
    <property type="entry name" value="Six-hairpin glycosidases"/>
    <property type="match status" value="1"/>
</dbReference>
<feature type="chain" id="PRO_5038554305" evidence="2">
    <location>
        <begin position="27"/>
        <end position="984"/>
    </location>
</feature>
<dbReference type="Gene3D" id="2.60.120.260">
    <property type="entry name" value="Galactose-binding domain-like"/>
    <property type="match status" value="1"/>
</dbReference>
<organism evidence="4 5">
    <name type="scientific">Actinacidiphila yanglinensis</name>
    <dbReference type="NCBI Taxonomy" id="310779"/>
    <lineage>
        <taxon>Bacteria</taxon>
        <taxon>Bacillati</taxon>
        <taxon>Actinomycetota</taxon>
        <taxon>Actinomycetes</taxon>
        <taxon>Kitasatosporales</taxon>
        <taxon>Streptomycetaceae</taxon>
        <taxon>Actinacidiphila</taxon>
    </lineage>
</organism>
<gene>
    <name evidence="4" type="ORF">SAMN05216223_10396</name>
</gene>
<dbReference type="Pfam" id="PF14498">
    <property type="entry name" value="Glyco_hyd_65N_2"/>
    <property type="match status" value="1"/>
</dbReference>
<dbReference type="OrthoDB" id="9802600at2"/>